<evidence type="ECO:0000313" key="10">
    <source>
        <dbReference type="EMBL" id="RHA19630.1"/>
    </source>
</evidence>
<evidence type="ECO:0000256" key="5">
    <source>
        <dbReference type="ARBA" id="ARBA00022833"/>
    </source>
</evidence>
<evidence type="ECO:0000256" key="2">
    <source>
        <dbReference type="ARBA" id="ARBA00005988"/>
    </source>
</evidence>
<gene>
    <name evidence="10" type="ORF">DW944_04625</name>
</gene>
<dbReference type="EMBL" id="QSFD01000003">
    <property type="protein sequence ID" value="RHA19630.1"/>
    <property type="molecule type" value="Genomic_DNA"/>
</dbReference>
<dbReference type="SMART" id="SM00631">
    <property type="entry name" value="Zn_pept"/>
    <property type="match status" value="1"/>
</dbReference>
<comment type="caution">
    <text evidence="7">Lacks conserved residue(s) required for the propagation of feature annotation.</text>
</comment>
<feature type="domain" description="Peptidase M14" evidence="9">
    <location>
        <begin position="163"/>
        <end position="446"/>
    </location>
</feature>
<organism evidence="10 11">
    <name type="scientific">Eubacterium ventriosum</name>
    <dbReference type="NCBI Taxonomy" id="39496"/>
    <lineage>
        <taxon>Bacteria</taxon>
        <taxon>Bacillati</taxon>
        <taxon>Bacillota</taxon>
        <taxon>Clostridia</taxon>
        <taxon>Eubacteriales</taxon>
        <taxon>Eubacteriaceae</taxon>
        <taxon>Eubacterium</taxon>
    </lineage>
</organism>
<dbReference type="GO" id="GO:0006508">
    <property type="term" value="P:proteolysis"/>
    <property type="evidence" value="ECO:0007669"/>
    <property type="project" value="UniProtKB-KW"/>
</dbReference>
<evidence type="ECO:0000256" key="4">
    <source>
        <dbReference type="ARBA" id="ARBA00022801"/>
    </source>
</evidence>
<dbReference type="GO" id="GO:0008270">
    <property type="term" value="F:zinc ion binding"/>
    <property type="evidence" value="ECO:0007669"/>
    <property type="project" value="InterPro"/>
</dbReference>
<sequence length="446" mass="50639">MWEKKVERKELMKKTLKILMLIGIIALGINLTEVKAEEVTAPVTTAPQETTTAPETTTPAVTTPQETTTKVEQPTTVQPTTKPDVDTTGKNVKKGGYVKKTVTAYNLKLEKVTKVEKGIRYYVYRKCNNGYSLIQVGNQKLLVESKYITYKCNAKKIVNAADKKYSYNDMKRDLKKLEKAYGSIFKVDIAGKSLDKRNLYYVTLGNAKAKKTVYVETSVHAREYMNTKFIMNVIEDYCRGYDSKKYQGKKYSKIFNNVKLVIMPMVNPDGVTISQYGPKKIRNATLRKNLYKIANGFSFKEWKANARGVDINRNYAEGFNREGAKASAHKNYPGKTPVSEPETKAQISVVEKVKPNVVICYHQAGKVMYHLNHTKLSNMLYSMTHYTHVLSGQVQYGTFSDYLDDRNILNCTLETGLVPAPVKNRQYKKIYKTNKNVLVAVAKMYS</sequence>
<evidence type="ECO:0000259" key="9">
    <source>
        <dbReference type="PROSITE" id="PS52035"/>
    </source>
</evidence>
<keyword evidence="3" id="KW-0645">Protease</keyword>
<dbReference type="GO" id="GO:0005615">
    <property type="term" value="C:extracellular space"/>
    <property type="evidence" value="ECO:0007669"/>
    <property type="project" value="TreeGrafter"/>
</dbReference>
<dbReference type="GO" id="GO:0004181">
    <property type="term" value="F:metallocarboxypeptidase activity"/>
    <property type="evidence" value="ECO:0007669"/>
    <property type="project" value="InterPro"/>
</dbReference>
<dbReference type="InterPro" id="IPR000834">
    <property type="entry name" value="Peptidase_M14"/>
</dbReference>
<keyword evidence="4" id="KW-0378">Hydrolase</keyword>
<dbReference type="Proteomes" id="UP000284779">
    <property type="component" value="Unassembled WGS sequence"/>
</dbReference>
<feature type="region of interest" description="Disordered" evidence="8">
    <location>
        <begin position="45"/>
        <end position="88"/>
    </location>
</feature>
<dbReference type="PANTHER" id="PTHR11705:SF143">
    <property type="entry name" value="SLL0236 PROTEIN"/>
    <property type="match status" value="1"/>
</dbReference>
<keyword evidence="6" id="KW-0482">Metalloprotease</keyword>
<comment type="similarity">
    <text evidence="2 7">Belongs to the peptidase M14 family.</text>
</comment>
<reference evidence="10 11" key="1">
    <citation type="submission" date="2018-08" db="EMBL/GenBank/DDBJ databases">
        <title>A genome reference for cultivated species of the human gut microbiota.</title>
        <authorList>
            <person name="Zou Y."/>
            <person name="Xue W."/>
            <person name="Luo G."/>
        </authorList>
    </citation>
    <scope>NUCLEOTIDE SEQUENCE [LARGE SCALE GENOMIC DNA]</scope>
    <source>
        <strain evidence="10 11">AM44-11BH</strain>
    </source>
</reference>
<dbReference type="Pfam" id="PF00246">
    <property type="entry name" value="Peptidase_M14"/>
    <property type="match status" value="1"/>
</dbReference>
<keyword evidence="5" id="KW-0862">Zinc</keyword>
<dbReference type="AlphaFoldDB" id="A0A413RAV7"/>
<comment type="caution">
    <text evidence="10">The sequence shown here is derived from an EMBL/GenBank/DDBJ whole genome shotgun (WGS) entry which is preliminary data.</text>
</comment>
<dbReference type="Gene3D" id="3.40.630.10">
    <property type="entry name" value="Zn peptidases"/>
    <property type="match status" value="1"/>
</dbReference>
<comment type="cofactor">
    <cofactor evidence="1">
        <name>Zn(2+)</name>
        <dbReference type="ChEBI" id="CHEBI:29105"/>
    </cofactor>
</comment>
<protein>
    <recommendedName>
        <fullName evidence="9">Peptidase M14 domain-containing protein</fullName>
    </recommendedName>
</protein>
<evidence type="ECO:0000256" key="6">
    <source>
        <dbReference type="ARBA" id="ARBA00023049"/>
    </source>
</evidence>
<evidence type="ECO:0000256" key="3">
    <source>
        <dbReference type="ARBA" id="ARBA00022670"/>
    </source>
</evidence>
<dbReference type="InterPro" id="IPR034274">
    <property type="entry name" value="ENP1_M14_CPD"/>
</dbReference>
<name>A0A413RAV7_9FIRM</name>
<dbReference type="SUPFAM" id="SSF53187">
    <property type="entry name" value="Zn-dependent exopeptidases"/>
    <property type="match status" value="1"/>
</dbReference>
<dbReference type="CDD" id="cd06229">
    <property type="entry name" value="M14_Endopeptidase_I"/>
    <property type="match status" value="1"/>
</dbReference>
<keyword evidence="11" id="KW-1185">Reference proteome</keyword>
<evidence type="ECO:0000256" key="1">
    <source>
        <dbReference type="ARBA" id="ARBA00001947"/>
    </source>
</evidence>
<proteinExistence type="inferred from homology"/>
<evidence type="ECO:0000256" key="7">
    <source>
        <dbReference type="PROSITE-ProRule" id="PRU01379"/>
    </source>
</evidence>
<evidence type="ECO:0000256" key="8">
    <source>
        <dbReference type="SAM" id="MobiDB-lite"/>
    </source>
</evidence>
<dbReference type="PROSITE" id="PS52035">
    <property type="entry name" value="PEPTIDASE_M14"/>
    <property type="match status" value="1"/>
</dbReference>
<dbReference type="PANTHER" id="PTHR11705">
    <property type="entry name" value="PROTEASE FAMILY M14 CARBOXYPEPTIDASE A,B"/>
    <property type="match status" value="1"/>
</dbReference>
<accession>A0A413RAV7</accession>
<evidence type="ECO:0000313" key="11">
    <source>
        <dbReference type="Proteomes" id="UP000284779"/>
    </source>
</evidence>